<protein>
    <submittedName>
        <fullName evidence="2">Uncharacterized protein</fullName>
    </submittedName>
</protein>
<accession>A0A0E0N526</accession>
<evidence type="ECO:0000313" key="2">
    <source>
        <dbReference type="EnsemblPlants" id="ORUFI01G40860.4"/>
    </source>
</evidence>
<dbReference type="Proteomes" id="UP000008022">
    <property type="component" value="Unassembled WGS sequence"/>
</dbReference>
<feature type="region of interest" description="Disordered" evidence="1">
    <location>
        <begin position="1"/>
        <end position="26"/>
    </location>
</feature>
<name>A0A0E0N526_ORYRU</name>
<dbReference type="HOGENOM" id="CLU_2871623_0_0_1"/>
<evidence type="ECO:0000313" key="3">
    <source>
        <dbReference type="Proteomes" id="UP000008022"/>
    </source>
</evidence>
<reference evidence="3" key="1">
    <citation type="submission" date="2013-06" db="EMBL/GenBank/DDBJ databases">
        <authorList>
            <person name="Zhao Q."/>
        </authorList>
    </citation>
    <scope>NUCLEOTIDE SEQUENCE</scope>
    <source>
        <strain evidence="3">cv. W1943</strain>
    </source>
</reference>
<evidence type="ECO:0000256" key="1">
    <source>
        <dbReference type="SAM" id="MobiDB-lite"/>
    </source>
</evidence>
<keyword evidence="3" id="KW-1185">Reference proteome</keyword>
<dbReference type="EnsemblPlants" id="ORUFI01G40860.4">
    <property type="protein sequence ID" value="ORUFI01G40860.4"/>
    <property type="gene ID" value="ORUFI01G40860"/>
</dbReference>
<sequence length="64" mass="7520">MAKTSTRPRVNRAPLHRLRQPKTTTNRQASHLLSHVKNATDSAVRSWTELCTTHKFRYHQRNLL</sequence>
<dbReference type="AlphaFoldDB" id="A0A0E0N526"/>
<organism evidence="2 3">
    <name type="scientific">Oryza rufipogon</name>
    <name type="common">Brownbeard rice</name>
    <name type="synonym">Asian wild rice</name>
    <dbReference type="NCBI Taxonomy" id="4529"/>
    <lineage>
        <taxon>Eukaryota</taxon>
        <taxon>Viridiplantae</taxon>
        <taxon>Streptophyta</taxon>
        <taxon>Embryophyta</taxon>
        <taxon>Tracheophyta</taxon>
        <taxon>Spermatophyta</taxon>
        <taxon>Magnoliopsida</taxon>
        <taxon>Liliopsida</taxon>
        <taxon>Poales</taxon>
        <taxon>Poaceae</taxon>
        <taxon>BOP clade</taxon>
        <taxon>Oryzoideae</taxon>
        <taxon>Oryzeae</taxon>
        <taxon>Oryzinae</taxon>
        <taxon>Oryza</taxon>
    </lineage>
</organism>
<proteinExistence type="predicted"/>
<reference evidence="2" key="2">
    <citation type="submission" date="2015-06" db="UniProtKB">
        <authorList>
            <consortium name="EnsemblPlants"/>
        </authorList>
    </citation>
    <scope>IDENTIFICATION</scope>
</reference>
<dbReference type="Gramene" id="ORUFI01G40860.4">
    <property type="protein sequence ID" value="ORUFI01G40860.4"/>
    <property type="gene ID" value="ORUFI01G40860"/>
</dbReference>